<evidence type="ECO:0000256" key="2">
    <source>
        <dbReference type="ARBA" id="ARBA00022771"/>
    </source>
</evidence>
<keyword evidence="6" id="KW-0812">Transmembrane</keyword>
<evidence type="ECO:0000256" key="4">
    <source>
        <dbReference type="PROSITE-ProRule" id="PRU01343"/>
    </source>
</evidence>
<gene>
    <name evidence="8" type="ORF">DH2020_015995</name>
</gene>
<proteinExistence type="predicted"/>
<evidence type="ECO:0000256" key="6">
    <source>
        <dbReference type="SAM" id="Phobius"/>
    </source>
</evidence>
<dbReference type="EMBL" id="JABTTQ020000008">
    <property type="protein sequence ID" value="KAK6151063.1"/>
    <property type="molecule type" value="Genomic_DNA"/>
</dbReference>
<dbReference type="PROSITE" id="PS51999">
    <property type="entry name" value="ZF_GRF"/>
    <property type="match status" value="1"/>
</dbReference>
<organism evidence="8 9">
    <name type="scientific">Rehmannia glutinosa</name>
    <name type="common">Chinese foxglove</name>
    <dbReference type="NCBI Taxonomy" id="99300"/>
    <lineage>
        <taxon>Eukaryota</taxon>
        <taxon>Viridiplantae</taxon>
        <taxon>Streptophyta</taxon>
        <taxon>Embryophyta</taxon>
        <taxon>Tracheophyta</taxon>
        <taxon>Spermatophyta</taxon>
        <taxon>Magnoliopsida</taxon>
        <taxon>eudicotyledons</taxon>
        <taxon>Gunneridae</taxon>
        <taxon>Pentapetalae</taxon>
        <taxon>asterids</taxon>
        <taxon>lamiids</taxon>
        <taxon>Lamiales</taxon>
        <taxon>Orobanchaceae</taxon>
        <taxon>Rehmannieae</taxon>
        <taxon>Rehmannia</taxon>
    </lineage>
</organism>
<comment type="caution">
    <text evidence="8">The sequence shown here is derived from an EMBL/GenBank/DDBJ whole genome shotgun (WGS) entry which is preliminary data.</text>
</comment>
<keyword evidence="6" id="KW-0472">Membrane</keyword>
<dbReference type="PANTHER" id="PTHR33248">
    <property type="entry name" value="ZINC ION-BINDING PROTEIN"/>
    <property type="match status" value="1"/>
</dbReference>
<evidence type="ECO:0000313" key="8">
    <source>
        <dbReference type="EMBL" id="KAK6151063.1"/>
    </source>
</evidence>
<evidence type="ECO:0000256" key="1">
    <source>
        <dbReference type="ARBA" id="ARBA00022723"/>
    </source>
</evidence>
<evidence type="ECO:0000259" key="7">
    <source>
        <dbReference type="PROSITE" id="PS51999"/>
    </source>
</evidence>
<dbReference type="Proteomes" id="UP001318860">
    <property type="component" value="Unassembled WGS sequence"/>
</dbReference>
<evidence type="ECO:0000256" key="3">
    <source>
        <dbReference type="ARBA" id="ARBA00022833"/>
    </source>
</evidence>
<reference evidence="8 9" key="1">
    <citation type="journal article" date="2021" name="Comput. Struct. Biotechnol. J.">
        <title>De novo genome assembly of the potent medicinal plant Rehmannia glutinosa using nanopore technology.</title>
        <authorList>
            <person name="Ma L."/>
            <person name="Dong C."/>
            <person name="Song C."/>
            <person name="Wang X."/>
            <person name="Zheng X."/>
            <person name="Niu Y."/>
            <person name="Chen S."/>
            <person name="Feng W."/>
        </authorList>
    </citation>
    <scope>NUCLEOTIDE SEQUENCE [LARGE SCALE GENOMIC DNA]</scope>
    <source>
        <strain evidence="8">DH-2019</strain>
    </source>
</reference>
<evidence type="ECO:0000313" key="9">
    <source>
        <dbReference type="Proteomes" id="UP001318860"/>
    </source>
</evidence>
<keyword evidence="3" id="KW-0862">Zinc</keyword>
<keyword evidence="9" id="KW-1185">Reference proteome</keyword>
<keyword evidence="1" id="KW-0479">Metal-binding</keyword>
<protein>
    <recommendedName>
        <fullName evidence="7">GRF-type domain-containing protein</fullName>
    </recommendedName>
</protein>
<dbReference type="InterPro" id="IPR010666">
    <property type="entry name" value="Znf_GRF"/>
</dbReference>
<keyword evidence="6" id="KW-1133">Transmembrane helix</keyword>
<name>A0ABR0WU82_REHGL</name>
<accession>A0ABR0WU82</accession>
<sequence length="111" mass="13469">MWQQNAEVNVEDICRCGRLTTKKTSWTDLNPGRRYAACERFREVGGCSYFEWIDPLMCDRAWQIIPGLLRRANRLQDELKRLEDEEKMKASREKWLWLALVFSWTIMYLFW</sequence>
<dbReference type="Pfam" id="PF06839">
    <property type="entry name" value="Zn_ribbon_GRF"/>
    <property type="match status" value="1"/>
</dbReference>
<keyword evidence="2 4" id="KW-0863">Zinc-finger</keyword>
<feature type="domain" description="GRF-type" evidence="7">
    <location>
        <begin position="14"/>
        <end position="56"/>
    </location>
</feature>
<feature type="coiled-coil region" evidence="5">
    <location>
        <begin position="65"/>
        <end position="92"/>
    </location>
</feature>
<evidence type="ECO:0000256" key="5">
    <source>
        <dbReference type="SAM" id="Coils"/>
    </source>
</evidence>
<feature type="transmembrane region" description="Helical" evidence="6">
    <location>
        <begin position="95"/>
        <end position="110"/>
    </location>
</feature>
<keyword evidence="5" id="KW-0175">Coiled coil</keyword>